<dbReference type="InParanoid" id="B8LTT1"/>
<dbReference type="RefSeq" id="XP_002341060.1">
    <property type="nucleotide sequence ID" value="XM_002341019.1"/>
</dbReference>
<dbReference type="InterPro" id="IPR011008">
    <property type="entry name" value="Dimeric_a/b-barrel"/>
</dbReference>
<dbReference type="GeneID" id="8109479"/>
<accession>B8LTT1</accession>
<sequence length="109" mass="12394">MSIPPEKREWLCLIPDKPGKQEKRLEIRATHLGNLKPLIEAKKVVTGGPMFHAHNDGDPKFKGSVMVFRAETEAEVREILNNDVYNKGDVWDLEKVQIIPVAILIKEQP</sequence>
<evidence type="ECO:0000313" key="3">
    <source>
        <dbReference type="Proteomes" id="UP000001745"/>
    </source>
</evidence>
<proteinExistence type="predicted"/>
<dbReference type="AlphaFoldDB" id="B8LTT1"/>
<protein>
    <recommendedName>
        <fullName evidence="1">YCII-related domain-containing protein</fullName>
    </recommendedName>
</protein>
<dbReference type="PANTHER" id="PTHR33606:SF3">
    <property type="entry name" value="PROTEIN YCII"/>
    <property type="match status" value="1"/>
</dbReference>
<dbReference type="OrthoDB" id="5519740at2759"/>
<dbReference type="eggNOG" id="ENOG502S8X0">
    <property type="taxonomic scope" value="Eukaryota"/>
</dbReference>
<dbReference type="SUPFAM" id="SSF54909">
    <property type="entry name" value="Dimeric alpha+beta barrel"/>
    <property type="match status" value="1"/>
</dbReference>
<name>B8LTT1_TALSN</name>
<keyword evidence="3" id="KW-1185">Reference proteome</keyword>
<dbReference type="PANTHER" id="PTHR33606">
    <property type="entry name" value="PROTEIN YCII"/>
    <property type="match status" value="1"/>
</dbReference>
<evidence type="ECO:0000259" key="1">
    <source>
        <dbReference type="Pfam" id="PF03795"/>
    </source>
</evidence>
<dbReference type="InterPro" id="IPR005545">
    <property type="entry name" value="YCII"/>
</dbReference>
<gene>
    <name evidence="2" type="ORF">TSTA_070790</name>
</gene>
<dbReference type="Pfam" id="PF03795">
    <property type="entry name" value="YCII"/>
    <property type="match status" value="1"/>
</dbReference>
<dbReference type="HOGENOM" id="CLU_110355_2_4_1"/>
<dbReference type="Gene3D" id="3.30.70.1060">
    <property type="entry name" value="Dimeric alpha+beta barrel"/>
    <property type="match status" value="1"/>
</dbReference>
<organism evidence="2 3">
    <name type="scientific">Talaromyces stipitatus (strain ATCC 10500 / CBS 375.48 / QM 6759 / NRRL 1006)</name>
    <name type="common">Penicillium stipitatum</name>
    <dbReference type="NCBI Taxonomy" id="441959"/>
    <lineage>
        <taxon>Eukaryota</taxon>
        <taxon>Fungi</taxon>
        <taxon>Dikarya</taxon>
        <taxon>Ascomycota</taxon>
        <taxon>Pezizomycotina</taxon>
        <taxon>Eurotiomycetes</taxon>
        <taxon>Eurotiomycetidae</taxon>
        <taxon>Eurotiales</taxon>
        <taxon>Trichocomaceae</taxon>
        <taxon>Talaromyces</taxon>
        <taxon>Talaromyces sect. Talaromyces</taxon>
    </lineage>
</organism>
<dbReference type="VEuPathDB" id="FungiDB:TSTA_070790"/>
<reference evidence="3" key="1">
    <citation type="journal article" date="2015" name="Genome Announc.">
        <title>Genome sequence of the AIDS-associated pathogen Penicillium marneffei (ATCC18224) and its near taxonomic relative Talaromyces stipitatus (ATCC10500).</title>
        <authorList>
            <person name="Nierman W.C."/>
            <person name="Fedorova-Abrams N.D."/>
            <person name="Andrianopoulos A."/>
        </authorList>
    </citation>
    <scope>NUCLEOTIDE SEQUENCE [LARGE SCALE GENOMIC DNA]</scope>
    <source>
        <strain evidence="3">ATCC 10500 / CBS 375.48 / QM 6759 / NRRL 1006</strain>
    </source>
</reference>
<dbReference type="PhylomeDB" id="B8LTT1"/>
<dbReference type="Proteomes" id="UP000001745">
    <property type="component" value="Unassembled WGS sequence"/>
</dbReference>
<evidence type="ECO:0000313" key="2">
    <source>
        <dbReference type="EMBL" id="EED23673.1"/>
    </source>
</evidence>
<dbReference type="OMA" id="ESGNWKM"/>
<feature type="domain" description="YCII-related" evidence="1">
    <location>
        <begin position="10"/>
        <end position="91"/>
    </location>
</feature>
<dbReference type="InterPro" id="IPR051807">
    <property type="entry name" value="Sec-metab_biosynth-assoc"/>
</dbReference>
<dbReference type="EMBL" id="EQ962652">
    <property type="protein sequence ID" value="EED23673.1"/>
    <property type="molecule type" value="Genomic_DNA"/>
</dbReference>